<dbReference type="RefSeq" id="WP_155474973.1">
    <property type="nucleotide sequence ID" value="NZ_WNKU01000002.1"/>
</dbReference>
<dbReference type="AlphaFoldDB" id="A0A6I3SBY2"/>
<evidence type="ECO:0000313" key="2">
    <source>
        <dbReference type="Proteomes" id="UP000430670"/>
    </source>
</evidence>
<accession>A0A6I3SBY2</accession>
<name>A0A6I3SBY2_HELMO</name>
<dbReference type="SUPFAM" id="SSF69279">
    <property type="entry name" value="Phage tail proteins"/>
    <property type="match status" value="1"/>
</dbReference>
<proteinExistence type="predicted"/>
<reference evidence="1 2" key="1">
    <citation type="submission" date="2019-11" db="EMBL/GenBank/DDBJ databases">
        <title>Whole-genome sequence of a the green, strictly anaerobic photosynthetic bacterium Heliobacillus mobilis DSM 6151.</title>
        <authorList>
            <person name="Kyndt J.A."/>
            <person name="Meyer T.E."/>
        </authorList>
    </citation>
    <scope>NUCLEOTIDE SEQUENCE [LARGE SCALE GENOMIC DNA]</scope>
    <source>
        <strain evidence="1 2">DSM 6151</strain>
    </source>
</reference>
<dbReference type="EMBL" id="WNKU01000002">
    <property type="protein sequence ID" value="MTV47852.1"/>
    <property type="molecule type" value="Genomic_DNA"/>
</dbReference>
<evidence type="ECO:0000313" key="1">
    <source>
        <dbReference type="EMBL" id="MTV47852.1"/>
    </source>
</evidence>
<organism evidence="1 2">
    <name type="scientific">Heliobacterium mobile</name>
    <name type="common">Heliobacillus mobilis</name>
    <dbReference type="NCBI Taxonomy" id="28064"/>
    <lineage>
        <taxon>Bacteria</taxon>
        <taxon>Bacillati</taxon>
        <taxon>Bacillota</taxon>
        <taxon>Clostridia</taxon>
        <taxon>Eubacteriales</taxon>
        <taxon>Heliobacteriaceae</taxon>
        <taxon>Heliobacterium</taxon>
    </lineage>
</organism>
<comment type="caution">
    <text evidence="1">The sequence shown here is derived from an EMBL/GenBank/DDBJ whole genome shotgun (WGS) entry which is preliminary data.</text>
</comment>
<protein>
    <submittedName>
        <fullName evidence="1">Uncharacterized protein</fullName>
    </submittedName>
</protein>
<dbReference type="OrthoDB" id="2078077at2"/>
<dbReference type="Proteomes" id="UP000430670">
    <property type="component" value="Unassembled WGS sequence"/>
</dbReference>
<keyword evidence="2" id="KW-1185">Reference proteome</keyword>
<sequence length="557" mass="61397">MADSFRIAGVDQTANILIDRISIEQVLTSAVDTCSFSIKNHKPSEGDEVIVEIDGVRVFGGIVDIVKFSKTTGIHIWDVDCQDYTYQLDRKLVVETYENLTADQIVKDILIKYGQGFTGEHVRPGAPTVQYIVFDYLRPSECFKKLADYCGWDWYVDYYRDVWFLNPATDSSVEPLLVNSLFPLRNLKHTIDTQGLRNRVYVRGGMMLSDPFVYEIKADGAARIWTLPHKPHNLSLTTTSTSARVGIENVDEETQVDYLVNYQEKYVRASSQTATLPSGATLTFTYQYDIDIITMVEDLQSQQGIASVQGGDGVYEHAITNNKLFTVEAAEAAGLADLKAFSNPRVKGSLDTEMPGITPGQLLHIQLPNLGITGIYIAQSVTLTPLTPDQWIYHIEYGGRLLGIPDLLRAVISAQDNVDVNNAARLNKFVYGTESVMVSDQLATTEVPLPFKVETSYDILLDAATISRVTVNATSGCVFLFIPTNPSVALPQVVYRVSTNFGNQYGPWIPAPVGGALEVPSIPGVYVSIQSNTGACRVIQQKKAYGQSWVVCGGVVI</sequence>
<gene>
    <name evidence="1" type="ORF">GJ688_02490</name>
</gene>